<gene>
    <name evidence="9" type="ORF">JOE21_003010</name>
</gene>
<evidence type="ECO:0000313" key="10">
    <source>
        <dbReference type="Proteomes" id="UP001185012"/>
    </source>
</evidence>
<organism evidence="9 10">
    <name type="scientific">Desmospora profundinema</name>
    <dbReference type="NCBI Taxonomy" id="1571184"/>
    <lineage>
        <taxon>Bacteria</taxon>
        <taxon>Bacillati</taxon>
        <taxon>Bacillota</taxon>
        <taxon>Bacilli</taxon>
        <taxon>Bacillales</taxon>
        <taxon>Thermoactinomycetaceae</taxon>
        <taxon>Desmospora</taxon>
    </lineage>
</organism>
<keyword evidence="6 7" id="KW-0472">Membrane</keyword>
<dbReference type="SUPFAM" id="SSF55021">
    <property type="entry name" value="ACT-like"/>
    <property type="match status" value="1"/>
</dbReference>
<dbReference type="PANTHER" id="PTHR33778:SF1">
    <property type="entry name" value="MAGNESIUM TRANSPORTER YHID-RELATED"/>
    <property type="match status" value="1"/>
</dbReference>
<comment type="caution">
    <text evidence="9">The sequence shown here is derived from an EMBL/GenBank/DDBJ whole genome shotgun (WGS) entry which is preliminary data.</text>
</comment>
<feature type="transmembrane region" description="Helical" evidence="7">
    <location>
        <begin position="14"/>
        <end position="31"/>
    </location>
</feature>
<protein>
    <submittedName>
        <fullName evidence="9">Mg2+ transporter-C (MgtC) family protein</fullName>
    </submittedName>
</protein>
<evidence type="ECO:0000256" key="6">
    <source>
        <dbReference type="ARBA" id="ARBA00023136"/>
    </source>
</evidence>
<feature type="transmembrane region" description="Helical" evidence="7">
    <location>
        <begin position="43"/>
        <end position="66"/>
    </location>
</feature>
<dbReference type="PROSITE" id="PS51671">
    <property type="entry name" value="ACT"/>
    <property type="match status" value="1"/>
</dbReference>
<evidence type="ECO:0000256" key="4">
    <source>
        <dbReference type="ARBA" id="ARBA00022692"/>
    </source>
</evidence>
<dbReference type="InterPro" id="IPR045865">
    <property type="entry name" value="ACT-like_dom_sf"/>
</dbReference>
<feature type="transmembrane region" description="Helical" evidence="7">
    <location>
        <begin position="78"/>
        <end position="95"/>
    </location>
</feature>
<dbReference type="Gene3D" id="3.30.70.260">
    <property type="match status" value="1"/>
</dbReference>
<dbReference type="Pfam" id="PF02308">
    <property type="entry name" value="MgtC"/>
    <property type="match status" value="1"/>
</dbReference>
<dbReference type="Pfam" id="PF13291">
    <property type="entry name" value="ACT_4"/>
    <property type="match status" value="1"/>
</dbReference>
<keyword evidence="3" id="KW-1003">Cell membrane</keyword>
<dbReference type="PRINTS" id="PR01837">
    <property type="entry name" value="MGTCSAPBPROT"/>
</dbReference>
<dbReference type="InterPro" id="IPR002912">
    <property type="entry name" value="ACT_dom"/>
</dbReference>
<sequence length="229" mass="24649">MEGDSVWVIPYGETAVRLLIATLLGGLIGWERERNNHPAGFRTHILVCTGSALIMLISIYGFAPFMEESQVRFSPDRIAAQVVSGIGFLGAGTILRQGFTVSGLTTAASLWVVAAIGLAVGCGLHFEAALTTIIALVSLELLNRAEGILFHRKRLKVVRIHAVDQPGLLGELSTAMGKAGTSIRQVLIDDGEESVVEITFTLRLPPDKKVTEIIEIVREISGVKSVYVD</sequence>
<dbReference type="EMBL" id="JAVDQG010000007">
    <property type="protein sequence ID" value="MDR6226998.1"/>
    <property type="molecule type" value="Genomic_DNA"/>
</dbReference>
<comment type="subcellular location">
    <subcellularLocation>
        <location evidence="1">Cell membrane</location>
        <topology evidence="1">Multi-pass membrane protein</topology>
    </subcellularLocation>
</comment>
<keyword evidence="5 7" id="KW-1133">Transmembrane helix</keyword>
<evidence type="ECO:0000259" key="8">
    <source>
        <dbReference type="PROSITE" id="PS51671"/>
    </source>
</evidence>
<dbReference type="PANTHER" id="PTHR33778">
    <property type="entry name" value="PROTEIN MGTC"/>
    <property type="match status" value="1"/>
</dbReference>
<keyword evidence="4 7" id="KW-0812">Transmembrane</keyword>
<name>A0ABU1IRE6_9BACL</name>
<feature type="transmembrane region" description="Helical" evidence="7">
    <location>
        <begin position="107"/>
        <end position="126"/>
    </location>
</feature>
<feature type="domain" description="ACT" evidence="8">
    <location>
        <begin position="157"/>
        <end position="229"/>
    </location>
</feature>
<evidence type="ECO:0000313" key="9">
    <source>
        <dbReference type="EMBL" id="MDR6226998.1"/>
    </source>
</evidence>
<evidence type="ECO:0000256" key="7">
    <source>
        <dbReference type="SAM" id="Phobius"/>
    </source>
</evidence>
<dbReference type="InterPro" id="IPR049177">
    <property type="entry name" value="MgtC_SapB_SrpB_YhiD_N"/>
</dbReference>
<evidence type="ECO:0000256" key="1">
    <source>
        <dbReference type="ARBA" id="ARBA00004651"/>
    </source>
</evidence>
<evidence type="ECO:0000256" key="2">
    <source>
        <dbReference type="ARBA" id="ARBA00009298"/>
    </source>
</evidence>
<proteinExistence type="inferred from homology"/>
<reference evidence="9 10" key="1">
    <citation type="submission" date="2023-07" db="EMBL/GenBank/DDBJ databases">
        <title>Genomic Encyclopedia of Type Strains, Phase IV (KMG-IV): sequencing the most valuable type-strain genomes for metagenomic binning, comparative biology and taxonomic classification.</title>
        <authorList>
            <person name="Goeker M."/>
        </authorList>
    </citation>
    <scope>NUCLEOTIDE SEQUENCE [LARGE SCALE GENOMIC DNA]</scope>
    <source>
        <strain evidence="9 10">DSM 45903</strain>
    </source>
</reference>
<evidence type="ECO:0000256" key="5">
    <source>
        <dbReference type="ARBA" id="ARBA00022989"/>
    </source>
</evidence>
<keyword evidence="10" id="KW-1185">Reference proteome</keyword>
<accession>A0ABU1IRE6</accession>
<dbReference type="Proteomes" id="UP001185012">
    <property type="component" value="Unassembled WGS sequence"/>
</dbReference>
<evidence type="ECO:0000256" key="3">
    <source>
        <dbReference type="ARBA" id="ARBA00022475"/>
    </source>
</evidence>
<dbReference type="RefSeq" id="WP_309867679.1">
    <property type="nucleotide sequence ID" value="NZ_JAVDQG010000007.1"/>
</dbReference>
<comment type="similarity">
    <text evidence="2">Belongs to the MgtC/SapB family.</text>
</comment>
<dbReference type="InterPro" id="IPR003416">
    <property type="entry name" value="MgtC/SapB/SrpB/YhiD_fam"/>
</dbReference>